<comment type="subcellular location">
    <subcellularLocation>
        <location evidence="2 13">Mitochondrion membrane</location>
        <topology evidence="2 13">Multi-pass membrane protein</topology>
    </subcellularLocation>
</comment>
<name>A0A4D6C4B9_9CHLO</name>
<evidence type="ECO:0000256" key="3">
    <source>
        <dbReference type="ARBA" id="ARBA00008472"/>
    </source>
</evidence>
<feature type="transmembrane region" description="Helical" evidence="13">
    <location>
        <begin position="89"/>
        <end position="107"/>
    </location>
</feature>
<evidence type="ECO:0000256" key="13">
    <source>
        <dbReference type="RuleBase" id="RU003640"/>
    </source>
</evidence>
<keyword evidence="7 13" id="KW-1278">Translocase</keyword>
<evidence type="ECO:0000256" key="10">
    <source>
        <dbReference type="ARBA" id="ARBA00023075"/>
    </source>
</evidence>
<protein>
    <recommendedName>
        <fullName evidence="4 13">NADH-ubiquinone oxidoreductase chain 3</fullName>
        <ecNumber evidence="13">7.1.1.2</ecNumber>
    </recommendedName>
</protein>
<feature type="transmembrane region" description="Helical" evidence="13">
    <location>
        <begin position="7"/>
        <end position="28"/>
    </location>
</feature>
<dbReference type="EC" id="7.1.1.2" evidence="13"/>
<gene>
    <name evidence="14" type="primary">nad3</name>
</gene>
<evidence type="ECO:0000256" key="8">
    <source>
        <dbReference type="ARBA" id="ARBA00022989"/>
    </source>
</evidence>
<dbReference type="Gene3D" id="1.20.58.1610">
    <property type="entry name" value="NADH:ubiquinone/plastoquinone oxidoreductase, chain 3"/>
    <property type="match status" value="1"/>
</dbReference>
<keyword evidence="10 13" id="KW-0830">Ubiquinone</keyword>
<dbReference type="AlphaFoldDB" id="A0A4D6C4B9"/>
<evidence type="ECO:0000313" key="14">
    <source>
        <dbReference type="EMBL" id="QBX98490.1"/>
    </source>
</evidence>
<comment type="function">
    <text evidence="13">Core subunit of the mitochondrial membrane respiratory chain NADH dehydrogenase (Complex I) which catalyzes electron transfer from NADH through the respiratory chain, using ubiquinone as an electron acceptor. Essential for the catalytic activity of complex I.</text>
</comment>
<organism evidence="14">
    <name type="scientific">Chloroparvula sp. RCC696</name>
    <dbReference type="NCBI Taxonomy" id="2565275"/>
    <lineage>
        <taxon>Eukaryota</taxon>
        <taxon>Viridiplantae</taxon>
        <taxon>Chlorophyta</taxon>
        <taxon>Chloropicophyceae</taxon>
        <taxon>Chloropicales</taxon>
        <taxon>Chloropicaceae</taxon>
        <taxon>Chloroparvula</taxon>
    </lineage>
</organism>
<evidence type="ECO:0000256" key="4">
    <source>
        <dbReference type="ARBA" id="ARBA00021007"/>
    </source>
</evidence>
<keyword evidence="13" id="KW-0249">Electron transport</keyword>
<geneLocation type="mitochondrion" evidence="14"/>
<proteinExistence type="inferred from homology"/>
<dbReference type="Pfam" id="PF00507">
    <property type="entry name" value="Oxidored_q4"/>
    <property type="match status" value="1"/>
</dbReference>
<comment type="catalytic activity">
    <reaction evidence="12 13">
        <text>a ubiquinone + NADH + 5 H(+)(in) = a ubiquinol + NAD(+) + 4 H(+)(out)</text>
        <dbReference type="Rhea" id="RHEA:29091"/>
        <dbReference type="Rhea" id="RHEA-COMP:9565"/>
        <dbReference type="Rhea" id="RHEA-COMP:9566"/>
        <dbReference type="ChEBI" id="CHEBI:15378"/>
        <dbReference type="ChEBI" id="CHEBI:16389"/>
        <dbReference type="ChEBI" id="CHEBI:17976"/>
        <dbReference type="ChEBI" id="CHEBI:57540"/>
        <dbReference type="ChEBI" id="CHEBI:57945"/>
        <dbReference type="EC" id="7.1.1.2"/>
    </reaction>
</comment>
<dbReference type="GO" id="GO:0016651">
    <property type="term" value="F:oxidoreductase activity, acting on NAD(P)H"/>
    <property type="evidence" value="ECO:0007669"/>
    <property type="project" value="InterPro"/>
</dbReference>
<evidence type="ECO:0000256" key="11">
    <source>
        <dbReference type="ARBA" id="ARBA00023136"/>
    </source>
</evidence>
<dbReference type="HAMAP" id="MF_01394">
    <property type="entry name" value="NDH1_NuoA"/>
    <property type="match status" value="1"/>
</dbReference>
<keyword evidence="6 13" id="KW-0812">Transmembrane</keyword>
<evidence type="ECO:0000256" key="1">
    <source>
        <dbReference type="ARBA" id="ARBA00003257"/>
    </source>
</evidence>
<keyword evidence="11 13" id="KW-0472">Membrane</keyword>
<keyword evidence="13 14" id="KW-0496">Mitochondrion</keyword>
<dbReference type="EMBL" id="MK085999">
    <property type="protein sequence ID" value="QBX98490.1"/>
    <property type="molecule type" value="Genomic_DNA"/>
</dbReference>
<evidence type="ECO:0000256" key="7">
    <source>
        <dbReference type="ARBA" id="ARBA00022967"/>
    </source>
</evidence>
<dbReference type="InterPro" id="IPR023043">
    <property type="entry name" value="NAD(P)H_OxRDtase_bac/plastid"/>
</dbReference>
<dbReference type="GO" id="GO:0008137">
    <property type="term" value="F:NADH dehydrogenase (ubiquinone) activity"/>
    <property type="evidence" value="ECO:0007669"/>
    <property type="project" value="UniProtKB-UniRule"/>
</dbReference>
<dbReference type="GO" id="GO:0030964">
    <property type="term" value="C:NADH dehydrogenase complex"/>
    <property type="evidence" value="ECO:0007669"/>
    <property type="project" value="TreeGrafter"/>
</dbReference>
<dbReference type="InterPro" id="IPR000440">
    <property type="entry name" value="NADH_UbQ/plastoQ_OxRdtase_su3"/>
</dbReference>
<evidence type="ECO:0000256" key="2">
    <source>
        <dbReference type="ARBA" id="ARBA00004225"/>
    </source>
</evidence>
<dbReference type="PANTHER" id="PTHR11058">
    <property type="entry name" value="NADH-UBIQUINONE OXIDOREDUCTASE CHAIN 3"/>
    <property type="match status" value="1"/>
</dbReference>
<sequence>MVEYIPILMYFGISLGLSLLLLGLSFVFSTQKADPEKLSAYECGFDPFDDARGRFDIRFYLVAILFIIFDLEVSYLFPWAMVLKQLNLFGFWTMIVFLLILTVGFVYEWQKGALDWE</sequence>
<keyword evidence="13" id="KW-0679">Respiratory chain</keyword>
<keyword evidence="8 13" id="KW-1133">Transmembrane helix</keyword>
<evidence type="ECO:0000256" key="6">
    <source>
        <dbReference type="ARBA" id="ARBA00022692"/>
    </source>
</evidence>
<accession>A0A4D6C4B9</accession>
<keyword evidence="5 13" id="KW-0813">Transport</keyword>
<comment type="similarity">
    <text evidence="3 13">Belongs to the complex I subunit 3 family.</text>
</comment>
<evidence type="ECO:0000256" key="9">
    <source>
        <dbReference type="ARBA" id="ARBA00023027"/>
    </source>
</evidence>
<dbReference type="InterPro" id="IPR038430">
    <property type="entry name" value="NDAH_ubi_oxred_su3_sf"/>
</dbReference>
<reference evidence="14" key="1">
    <citation type="journal article" date="2019" name="Genome Biol. Evol.">
        <title>Tracing the Evolution of the Plastome and Mitogenome in the Chloropicophyceae Uncovered Convergent tRNA Gene Losses and a Variant Plastid Genetic Code.</title>
        <authorList>
            <person name="Turmel M."/>
            <person name="Dos Santos A.L."/>
            <person name="Otis C."/>
            <person name="Sergerie R."/>
            <person name="Lemieux C."/>
        </authorList>
    </citation>
    <scope>NUCLEOTIDE SEQUENCE</scope>
</reference>
<dbReference type="PANTHER" id="PTHR11058:SF9">
    <property type="entry name" value="NADH-UBIQUINONE OXIDOREDUCTASE CHAIN 3"/>
    <property type="match status" value="1"/>
</dbReference>
<dbReference type="GO" id="GO:0031966">
    <property type="term" value="C:mitochondrial membrane"/>
    <property type="evidence" value="ECO:0007669"/>
    <property type="project" value="UniProtKB-SubCell"/>
</dbReference>
<evidence type="ECO:0000256" key="12">
    <source>
        <dbReference type="ARBA" id="ARBA00049551"/>
    </source>
</evidence>
<dbReference type="FunFam" id="1.20.58.1610:FF:000004">
    <property type="entry name" value="NADH-quinone oxidoreductase subunit A"/>
    <property type="match status" value="1"/>
</dbReference>
<comment type="function">
    <text evidence="1">Core subunit of the mitochondrial membrane respiratory chain NADH dehydrogenase (Complex I) that is believed to belong to the minimal assembly required for catalysis. Complex I functions in the transfer of electrons from NADH to the respiratory chain. The immediate electron acceptor for the enzyme is believed to be ubiquinone.</text>
</comment>
<evidence type="ECO:0000256" key="5">
    <source>
        <dbReference type="ARBA" id="ARBA00022448"/>
    </source>
</evidence>
<feature type="transmembrane region" description="Helical" evidence="13">
    <location>
        <begin position="57"/>
        <end position="77"/>
    </location>
</feature>
<keyword evidence="9 13" id="KW-0520">NAD</keyword>